<dbReference type="Proteomes" id="UP000604391">
    <property type="component" value="Unassembled WGS sequence"/>
</dbReference>
<dbReference type="CDD" id="cd06464">
    <property type="entry name" value="ACD_sHsps-like"/>
    <property type="match status" value="1"/>
</dbReference>
<protein>
    <submittedName>
        <fullName evidence="4">Hsp20/alpha crystallin family protein</fullName>
    </submittedName>
</protein>
<dbReference type="SUPFAM" id="SSF49764">
    <property type="entry name" value="HSP20-like chaperones"/>
    <property type="match status" value="1"/>
</dbReference>
<comment type="similarity">
    <text evidence="1 2">Belongs to the small heat shock protein (HSP20) family.</text>
</comment>
<dbReference type="Pfam" id="PF00011">
    <property type="entry name" value="HSP20"/>
    <property type="match status" value="1"/>
</dbReference>
<evidence type="ECO:0000313" key="4">
    <source>
        <dbReference type="EMBL" id="HIJ99210.1"/>
    </source>
</evidence>
<proteinExistence type="inferred from homology"/>
<accession>A0A832XHA4</accession>
<evidence type="ECO:0000259" key="3">
    <source>
        <dbReference type="PROSITE" id="PS01031"/>
    </source>
</evidence>
<dbReference type="InterPro" id="IPR002068">
    <property type="entry name" value="A-crystallin/Hsp20_dom"/>
</dbReference>
<sequence>MTKKMERKGDWWRKYTKRYIDEDVSQKKSVNRLKGLTKSKSQEFPYTEVSDPFREIQKISKGINQMFTDMLNRDFSKSPELPRTLKMQEGLFRQPIVQVKEGRKDLIVKVELPGLRKDDITLKVEGSHLIIDASVKSEKKREESGYIGFSSDYIGFRNVVRLPVLVDKNLSKATYKSGILTVILRKLPPDEGEIDIE</sequence>
<reference evidence="4 5" key="1">
    <citation type="journal article" name="Nat. Commun.">
        <title>Undinarchaeota illuminate DPANN phylogeny and the impact of gene transfer on archaeal evolution.</title>
        <authorList>
            <person name="Dombrowski N."/>
            <person name="Williams T.A."/>
            <person name="Sun J."/>
            <person name="Woodcroft B.J."/>
            <person name="Lee J.H."/>
            <person name="Minh B.Q."/>
            <person name="Rinke C."/>
            <person name="Spang A."/>
        </authorList>
    </citation>
    <scope>NUCLEOTIDE SEQUENCE [LARGE SCALE GENOMIC DNA]</scope>
    <source>
        <strain evidence="4">MAG_bin17</strain>
    </source>
</reference>
<organism evidence="4 5">
    <name type="scientific">Candidatus Undinarchaeum marinum</name>
    <dbReference type="NCBI Taxonomy" id="2756141"/>
    <lineage>
        <taxon>Archaea</taxon>
        <taxon>Candidatus Undinarchaeota</taxon>
        <taxon>Candidatus Undinarchaeia</taxon>
        <taxon>Candidatus Undinarchaeales</taxon>
        <taxon>Candidatus Undinarchaeaceae</taxon>
        <taxon>Candidatus Undinarchaeum</taxon>
    </lineage>
</organism>
<dbReference type="PROSITE" id="PS01031">
    <property type="entry name" value="SHSP"/>
    <property type="match status" value="1"/>
</dbReference>
<dbReference type="InterPro" id="IPR008978">
    <property type="entry name" value="HSP20-like_chaperone"/>
</dbReference>
<feature type="domain" description="SHSP" evidence="3">
    <location>
        <begin position="87"/>
        <end position="197"/>
    </location>
</feature>
<dbReference type="Gene3D" id="2.60.40.790">
    <property type="match status" value="1"/>
</dbReference>
<keyword evidence="5" id="KW-1185">Reference proteome</keyword>
<dbReference type="PANTHER" id="PTHR11527">
    <property type="entry name" value="HEAT-SHOCK PROTEIN 20 FAMILY MEMBER"/>
    <property type="match status" value="1"/>
</dbReference>
<gene>
    <name evidence="4" type="ORF">H1011_00060</name>
</gene>
<dbReference type="AlphaFoldDB" id="A0A832XHA4"/>
<name>A0A832XHA4_9ARCH</name>
<evidence type="ECO:0000256" key="2">
    <source>
        <dbReference type="RuleBase" id="RU003616"/>
    </source>
</evidence>
<comment type="caution">
    <text evidence="4">The sequence shown here is derived from an EMBL/GenBank/DDBJ whole genome shotgun (WGS) entry which is preliminary data.</text>
</comment>
<dbReference type="EMBL" id="DVAD01000001">
    <property type="protein sequence ID" value="HIJ99210.1"/>
    <property type="molecule type" value="Genomic_DNA"/>
</dbReference>
<evidence type="ECO:0000313" key="5">
    <source>
        <dbReference type="Proteomes" id="UP000604391"/>
    </source>
</evidence>
<evidence type="ECO:0000256" key="1">
    <source>
        <dbReference type="PROSITE-ProRule" id="PRU00285"/>
    </source>
</evidence>
<dbReference type="InterPro" id="IPR031107">
    <property type="entry name" value="Small_HSP"/>
</dbReference>